<sequence length="576" mass="66700">MKCYYEVLQVDTHANDDEIKKSYRKLALMWHPDKNLENSDEAKDQFQLIQQAYEVLSDPQERAFYDKHKDSILRGGFDSDYQDESLNVFEYFTTSCFKGFGEDAKSFYSVYNEVFKKISAEDSEFDKDFDSDFEVPVFGNSQSSYRDIVHPFYAHWESYSTKKTYSWLDEYDIRQASNRKVVKLMEKENKKIRDKAKKERNEEVRALVRFVRKRDKRVQAHAEFLKEKAMENEEKAKEERRKQILLRKTEMEAYVESDWSKFSNLERELEEIEAKVAEEFQDDSDVEQSVIGNDPLYCIACDKLFKSEKAFSNHENSKKHKENVQSINDMMQEEDKLFREAGNNVGSSSGQYNVDATLPNDNDIDLEIAKKVSQLQNKRRKKCISELKIKNGGGLSGDLNDEDELASSNSFKQNGNNSTSAIDCKASNDYQSDKKSVVVDGENQRSFEKSIVSSNSSEDELTLEIIECQRRTKKHRDDVHWENINARKKKSKRRNREEASATAESVTSVTAPEKTPPSDSAEILCGTCKQIFNSKNALFKHLKSIGHAIPPKAETMPEIRKFHTTNSKKKGKLQKK</sequence>
<dbReference type="InterPro" id="IPR013087">
    <property type="entry name" value="Znf_C2H2_type"/>
</dbReference>
<dbReference type="Pfam" id="PF00226">
    <property type="entry name" value="DnaJ"/>
    <property type="match status" value="1"/>
</dbReference>
<dbReference type="CDD" id="cd06257">
    <property type="entry name" value="DnaJ"/>
    <property type="match status" value="1"/>
</dbReference>
<dbReference type="GO" id="GO:0005737">
    <property type="term" value="C:cytoplasm"/>
    <property type="evidence" value="ECO:0007669"/>
    <property type="project" value="TreeGrafter"/>
</dbReference>
<keyword evidence="2" id="KW-1185">Reference proteome</keyword>
<dbReference type="SUPFAM" id="SSF46565">
    <property type="entry name" value="Chaperone J-domain"/>
    <property type="match status" value="1"/>
</dbReference>
<dbReference type="FunFam" id="1.10.287.110:FF:000046">
    <property type="entry name" value="dnaJ homolog subfamily C member 21"/>
    <property type="match status" value="1"/>
</dbReference>
<dbReference type="InterPro" id="IPR036869">
    <property type="entry name" value="J_dom_sf"/>
</dbReference>
<dbReference type="InterPro" id="IPR051964">
    <property type="entry name" value="Chaperone_stress_response"/>
</dbReference>
<dbReference type="Gene3D" id="3.30.160.60">
    <property type="entry name" value="Classic Zinc Finger"/>
    <property type="match status" value="1"/>
</dbReference>
<organism evidence="1 2">
    <name type="scientific">Nesidiocoris tenuis</name>
    <dbReference type="NCBI Taxonomy" id="355587"/>
    <lineage>
        <taxon>Eukaryota</taxon>
        <taxon>Metazoa</taxon>
        <taxon>Ecdysozoa</taxon>
        <taxon>Arthropoda</taxon>
        <taxon>Hexapoda</taxon>
        <taxon>Insecta</taxon>
        <taxon>Pterygota</taxon>
        <taxon>Neoptera</taxon>
        <taxon>Paraneoptera</taxon>
        <taxon>Hemiptera</taxon>
        <taxon>Heteroptera</taxon>
        <taxon>Panheteroptera</taxon>
        <taxon>Cimicomorpha</taxon>
        <taxon>Miridae</taxon>
        <taxon>Dicyphina</taxon>
        <taxon>Nesidiocoris</taxon>
    </lineage>
</organism>
<dbReference type="PROSITE" id="PS00636">
    <property type="entry name" value="DNAJ_1"/>
    <property type="match status" value="1"/>
</dbReference>
<dbReference type="Gene3D" id="1.10.287.110">
    <property type="entry name" value="DnaJ domain"/>
    <property type="match status" value="1"/>
</dbReference>
<dbReference type="EMBL" id="CADCXU010027690">
    <property type="protein sequence ID" value="CAB0014316.1"/>
    <property type="molecule type" value="Genomic_DNA"/>
</dbReference>
<name>A0A6H5HB19_9HEMI</name>
<dbReference type="Pfam" id="PF21884">
    <property type="entry name" value="ZUO1-like_ZHD"/>
    <property type="match status" value="1"/>
</dbReference>
<proteinExistence type="predicted"/>
<gene>
    <name evidence="1" type="ORF">NTEN_LOCUS18753</name>
</gene>
<accession>A0A6H5HB19</accession>
<dbReference type="GO" id="GO:0003676">
    <property type="term" value="F:nucleic acid binding"/>
    <property type="evidence" value="ECO:0007669"/>
    <property type="project" value="InterPro"/>
</dbReference>
<dbReference type="PRINTS" id="PR00625">
    <property type="entry name" value="JDOMAIN"/>
</dbReference>
<reference evidence="1 2" key="1">
    <citation type="submission" date="2020-02" db="EMBL/GenBank/DDBJ databases">
        <authorList>
            <person name="Ferguson B K."/>
        </authorList>
    </citation>
    <scope>NUCLEOTIDE SEQUENCE [LARGE SCALE GENOMIC DNA]</scope>
</reference>
<dbReference type="PANTHER" id="PTHR44029:SF1">
    <property type="entry name" value="DNAJ HOMOLOG SUBFAMILY C MEMBER 21"/>
    <property type="match status" value="1"/>
</dbReference>
<dbReference type="InterPro" id="IPR018253">
    <property type="entry name" value="DnaJ_domain_CS"/>
</dbReference>
<dbReference type="InterPro" id="IPR054076">
    <property type="entry name" value="ZUO1-like_ZHD"/>
</dbReference>
<dbReference type="SMART" id="SM00271">
    <property type="entry name" value="DnaJ"/>
    <property type="match status" value="1"/>
</dbReference>
<dbReference type="AlphaFoldDB" id="A0A6H5HB19"/>
<dbReference type="Proteomes" id="UP000479000">
    <property type="component" value="Unassembled WGS sequence"/>
</dbReference>
<dbReference type="PANTHER" id="PTHR44029">
    <property type="entry name" value="DNAJ HOMOLOG SUBFAMILY C MEMBER 21"/>
    <property type="match status" value="1"/>
</dbReference>
<dbReference type="InterPro" id="IPR022755">
    <property type="entry name" value="Znf_C2H2_jaz"/>
</dbReference>
<dbReference type="InterPro" id="IPR003604">
    <property type="entry name" value="Matrin/U1-like-C_Znf_C2H2"/>
</dbReference>
<dbReference type="GO" id="GO:0008270">
    <property type="term" value="F:zinc ion binding"/>
    <property type="evidence" value="ECO:0007669"/>
    <property type="project" value="UniProtKB-KW"/>
</dbReference>
<dbReference type="SUPFAM" id="SSF57667">
    <property type="entry name" value="beta-beta-alpha zinc fingers"/>
    <property type="match status" value="1"/>
</dbReference>
<protein>
    <submittedName>
        <fullName evidence="1">Uncharacterized protein</fullName>
    </submittedName>
</protein>
<dbReference type="SMART" id="SM00355">
    <property type="entry name" value="ZnF_C2H2"/>
    <property type="match status" value="2"/>
</dbReference>
<dbReference type="OrthoDB" id="552049at2759"/>
<dbReference type="PROSITE" id="PS50076">
    <property type="entry name" value="DNAJ_2"/>
    <property type="match status" value="1"/>
</dbReference>
<evidence type="ECO:0000313" key="2">
    <source>
        <dbReference type="Proteomes" id="UP000479000"/>
    </source>
</evidence>
<dbReference type="PROSITE" id="PS00028">
    <property type="entry name" value="ZINC_FINGER_C2H2_1"/>
    <property type="match status" value="2"/>
</dbReference>
<dbReference type="Pfam" id="PF12171">
    <property type="entry name" value="zf-C2H2_jaz"/>
    <property type="match status" value="1"/>
</dbReference>
<dbReference type="InterPro" id="IPR036236">
    <property type="entry name" value="Znf_C2H2_sf"/>
</dbReference>
<dbReference type="SMART" id="SM00451">
    <property type="entry name" value="ZnF_U1"/>
    <property type="match status" value="1"/>
</dbReference>
<evidence type="ECO:0000313" key="1">
    <source>
        <dbReference type="EMBL" id="CAB0014316.1"/>
    </source>
</evidence>
<dbReference type="InterPro" id="IPR001623">
    <property type="entry name" value="DnaJ_domain"/>
</dbReference>